<accession>A0AAD5T026</accession>
<dbReference type="SMART" id="SM00015">
    <property type="entry name" value="IQ"/>
    <property type="match status" value="3"/>
</dbReference>
<dbReference type="PROSITE" id="PS50096">
    <property type="entry name" value="IQ"/>
    <property type="match status" value="3"/>
</dbReference>
<dbReference type="Pfam" id="PF00612">
    <property type="entry name" value="IQ"/>
    <property type="match status" value="1"/>
</dbReference>
<evidence type="ECO:0000313" key="3">
    <source>
        <dbReference type="Proteomes" id="UP001211907"/>
    </source>
</evidence>
<dbReference type="PANTHER" id="PTHR33504">
    <property type="entry name" value="NADH DEHYDROGENASE (UBIQUINONE) 1 BETA SUBCOMPLEX, 4"/>
    <property type="match status" value="1"/>
</dbReference>
<comment type="caution">
    <text evidence="2">The sequence shown here is derived from an EMBL/GenBank/DDBJ whole genome shotgun (WGS) entry which is preliminary data.</text>
</comment>
<dbReference type="Proteomes" id="UP001211907">
    <property type="component" value="Unassembled WGS sequence"/>
</dbReference>
<dbReference type="AlphaFoldDB" id="A0AAD5T026"/>
<proteinExistence type="predicted"/>
<keyword evidence="1" id="KW-0175">Coiled coil</keyword>
<name>A0AAD5T026_9FUNG</name>
<evidence type="ECO:0000313" key="2">
    <source>
        <dbReference type="EMBL" id="KAJ3121872.1"/>
    </source>
</evidence>
<gene>
    <name evidence="2" type="ORF">HK100_012198</name>
</gene>
<sequence>MNAENSELKLEQIQEASTAIGGKNPASSNLKKDIVSQLCGFDPFDLLLSVDFPNDRFERLLRVSKEARLLALRLEDIPVSDFETELLSSSTRELQGLGPIARNAGQSCSTNLLATVLDTTTKFLLDTKEGIKVESIANQSTSEAIVEAKEKEKELLREQLSKSAAAIMIQSCARGYLVRKKFVSVVYAKLTVNSHDTDSSKIISELPQVLDLTIQEKVIRKFKAYCQIFEIQQKYVPDYPQFAAAKIQATFRRHIFHKMWKSLYSMPSQEKMSLPGQEAKAALLRKSERADFRASTYISAILKIQTTWKNYSAKKIFRFYRDLIKFREAGNPSMLLKYVNPKESKLIDGASGIHVRFRLGGVKFPPTIYYKIFLHNKLVDLNAFSPRDYTKHKKALPRTIFNKNRNFAEVEDQCDGWYERRENNGWRAIIERSWIEEQQDDIVTQTAAKSVRFHHLKLKRQQEIEKMRKSKKLDWMRKLYEEGKKLALSSNQNQILQSENSDEFPVNTVKAIQTTSEYTKLTTEEDILQAMAELETELEHEFLLKWSEALDFDTYNHDWLQLSTTGKSDDLTSYAARLIDVPFIGKTNNNNNHSSTRNSKNEDENHKDMMAEIDLFKKIAAESGIKGRDNHSDLSAATMGIVDDSKKPRPWSGRSSHSLNSMFLRDFNET</sequence>
<feature type="coiled-coil region" evidence="1">
    <location>
        <begin position="138"/>
        <end position="166"/>
    </location>
</feature>
<keyword evidence="3" id="KW-1185">Reference proteome</keyword>
<dbReference type="CDD" id="cd23767">
    <property type="entry name" value="IQCD"/>
    <property type="match status" value="1"/>
</dbReference>
<dbReference type="InterPro" id="IPR000048">
    <property type="entry name" value="IQ_motif_EF-hand-BS"/>
</dbReference>
<organism evidence="2 3">
    <name type="scientific">Physocladia obscura</name>
    <dbReference type="NCBI Taxonomy" id="109957"/>
    <lineage>
        <taxon>Eukaryota</taxon>
        <taxon>Fungi</taxon>
        <taxon>Fungi incertae sedis</taxon>
        <taxon>Chytridiomycota</taxon>
        <taxon>Chytridiomycota incertae sedis</taxon>
        <taxon>Chytridiomycetes</taxon>
        <taxon>Chytridiales</taxon>
        <taxon>Chytriomycetaceae</taxon>
        <taxon>Physocladia</taxon>
    </lineage>
</organism>
<reference evidence="2" key="1">
    <citation type="submission" date="2020-05" db="EMBL/GenBank/DDBJ databases">
        <title>Phylogenomic resolution of chytrid fungi.</title>
        <authorList>
            <person name="Stajich J.E."/>
            <person name="Amses K."/>
            <person name="Simmons R."/>
            <person name="Seto K."/>
            <person name="Myers J."/>
            <person name="Bonds A."/>
            <person name="Quandt C.A."/>
            <person name="Barry K."/>
            <person name="Liu P."/>
            <person name="Grigoriev I."/>
            <person name="Longcore J.E."/>
            <person name="James T.Y."/>
        </authorList>
    </citation>
    <scope>NUCLEOTIDE SEQUENCE</scope>
    <source>
        <strain evidence="2">JEL0513</strain>
    </source>
</reference>
<dbReference type="Gene3D" id="1.20.5.190">
    <property type="match status" value="1"/>
</dbReference>
<dbReference type="EMBL" id="JADGJH010000849">
    <property type="protein sequence ID" value="KAJ3121872.1"/>
    <property type="molecule type" value="Genomic_DNA"/>
</dbReference>
<dbReference type="PANTHER" id="PTHR33504:SF2">
    <property type="entry name" value="PROTEIN MFI"/>
    <property type="match status" value="1"/>
</dbReference>
<protein>
    <submittedName>
        <fullName evidence="2">Uncharacterized protein</fullName>
    </submittedName>
</protein>
<evidence type="ECO:0000256" key="1">
    <source>
        <dbReference type="SAM" id="Coils"/>
    </source>
</evidence>